<dbReference type="Proteomes" id="UP001596447">
    <property type="component" value="Unassembled WGS sequence"/>
</dbReference>
<evidence type="ECO:0000259" key="10">
    <source>
        <dbReference type="Pfam" id="PF00127"/>
    </source>
</evidence>
<evidence type="ECO:0000256" key="1">
    <source>
        <dbReference type="ARBA" id="ARBA00004370"/>
    </source>
</evidence>
<dbReference type="PANTHER" id="PTHR34192">
    <property type="entry name" value="PLASTOCYANIN MAJOR ISOFORM, CHLOROPLASTIC-RELATED"/>
    <property type="match status" value="1"/>
</dbReference>
<evidence type="ECO:0000256" key="4">
    <source>
        <dbReference type="ARBA" id="ARBA00022723"/>
    </source>
</evidence>
<evidence type="ECO:0000256" key="9">
    <source>
        <dbReference type="PIRSR" id="PIRSR602386-1"/>
    </source>
</evidence>
<feature type="binding site" evidence="9">
    <location>
        <position position="119"/>
    </location>
    <ligand>
        <name>Cu cation</name>
        <dbReference type="ChEBI" id="CHEBI:23378"/>
    </ligand>
</feature>
<keyword evidence="12" id="KW-1185">Reference proteome</keyword>
<dbReference type="InterPro" id="IPR008972">
    <property type="entry name" value="Cupredoxin"/>
</dbReference>
<gene>
    <name evidence="11" type="ORF">ACFQJ9_07215</name>
</gene>
<dbReference type="InterPro" id="IPR028871">
    <property type="entry name" value="BlueCu_1_BS"/>
</dbReference>
<evidence type="ECO:0000256" key="8">
    <source>
        <dbReference type="ARBA" id="ARBA00023136"/>
    </source>
</evidence>
<proteinExistence type="predicted"/>
<feature type="binding site" evidence="9">
    <location>
        <position position="81"/>
    </location>
    <ligand>
        <name>Cu cation</name>
        <dbReference type="ChEBI" id="CHEBI:23378"/>
    </ligand>
</feature>
<keyword evidence="7 9" id="KW-0186">Copper</keyword>
<evidence type="ECO:0000313" key="12">
    <source>
        <dbReference type="Proteomes" id="UP001596447"/>
    </source>
</evidence>
<dbReference type="Pfam" id="PF00127">
    <property type="entry name" value="Copper-bind"/>
    <property type="match status" value="1"/>
</dbReference>
<dbReference type="PRINTS" id="PR00155">
    <property type="entry name" value="AMICYANIN"/>
</dbReference>
<comment type="caution">
    <text evidence="11">The sequence shown here is derived from an EMBL/GenBank/DDBJ whole genome shotgun (WGS) entry which is preliminary data.</text>
</comment>
<dbReference type="NCBIfam" id="TIGR03102">
    <property type="entry name" value="halo_cynanin"/>
    <property type="match status" value="1"/>
</dbReference>
<reference evidence="11 12" key="1">
    <citation type="journal article" date="2019" name="Int. J. Syst. Evol. Microbiol.">
        <title>The Global Catalogue of Microorganisms (GCM) 10K type strain sequencing project: providing services to taxonomists for standard genome sequencing and annotation.</title>
        <authorList>
            <consortium name="The Broad Institute Genomics Platform"/>
            <consortium name="The Broad Institute Genome Sequencing Center for Infectious Disease"/>
            <person name="Wu L."/>
            <person name="Ma J."/>
        </authorList>
    </citation>
    <scope>NUCLEOTIDE SEQUENCE [LARGE SCALE GENOMIC DNA]</scope>
    <source>
        <strain evidence="11 12">XZGYJ-43</strain>
    </source>
</reference>
<evidence type="ECO:0000256" key="6">
    <source>
        <dbReference type="ARBA" id="ARBA00022982"/>
    </source>
</evidence>
<dbReference type="EMBL" id="JBHTAR010000011">
    <property type="protein sequence ID" value="MFC7199208.1"/>
    <property type="molecule type" value="Genomic_DNA"/>
</dbReference>
<protein>
    <submittedName>
        <fullName evidence="11">Halocyanin domain-containing protein</fullName>
    </submittedName>
</protein>
<feature type="binding site" evidence="9">
    <location>
        <position position="116"/>
    </location>
    <ligand>
        <name>Cu cation</name>
        <dbReference type="ChEBI" id="CHEBI:23378"/>
    </ligand>
</feature>
<comment type="subcellular location">
    <subcellularLocation>
        <location evidence="1">Membrane</location>
    </subcellularLocation>
    <subcellularLocation>
        <location evidence="2">Periplasm</location>
    </subcellularLocation>
</comment>
<dbReference type="CDD" id="cd04220">
    <property type="entry name" value="Halocyanin"/>
    <property type="match status" value="1"/>
</dbReference>
<keyword evidence="5" id="KW-0574">Periplasm</keyword>
<sequence>MYKTITSGRGNDYGNENETFDGWLDDVNNYTGVVDKMDVEQPEVVVGAEGNRGSFAFEPAAIKVSRGTTVKWVWTGEGGYHNVVDEGSSFESDLVQEEGSTFTHTFDSSGVYKYACTPHEALGMKGVIVVE</sequence>
<organism evidence="11 12">
    <name type="scientific">Halospeciosus flavus</name>
    <dbReference type="NCBI Taxonomy" id="3032283"/>
    <lineage>
        <taxon>Archaea</taxon>
        <taxon>Methanobacteriati</taxon>
        <taxon>Methanobacteriota</taxon>
        <taxon>Stenosarchaea group</taxon>
        <taxon>Halobacteria</taxon>
        <taxon>Halobacteriales</taxon>
        <taxon>Halobacteriaceae</taxon>
        <taxon>Halospeciosus</taxon>
    </lineage>
</organism>
<dbReference type="PANTHER" id="PTHR34192:SF10">
    <property type="entry name" value="PLASTOCYANIN MAJOR ISOFORM, CHLOROPLASTIC-RELATED"/>
    <property type="match status" value="1"/>
</dbReference>
<dbReference type="Gene3D" id="2.60.40.420">
    <property type="entry name" value="Cupredoxins - blue copper proteins"/>
    <property type="match status" value="1"/>
</dbReference>
<dbReference type="AlphaFoldDB" id="A0ABD5Z2J8"/>
<feature type="domain" description="Blue (type 1) copper" evidence="10">
    <location>
        <begin position="48"/>
        <end position="131"/>
    </location>
</feature>
<evidence type="ECO:0000256" key="3">
    <source>
        <dbReference type="ARBA" id="ARBA00022448"/>
    </source>
</evidence>
<comment type="cofactor">
    <cofactor evidence="9">
        <name>Cu cation</name>
        <dbReference type="ChEBI" id="CHEBI:23378"/>
    </cofactor>
    <text evidence="9">Binds 1 copper ion per subunit.</text>
</comment>
<name>A0ABD5Z2J8_9EURY</name>
<evidence type="ECO:0000313" key="11">
    <source>
        <dbReference type="EMBL" id="MFC7199208.1"/>
    </source>
</evidence>
<keyword evidence="4 9" id="KW-0479">Metal-binding</keyword>
<dbReference type="InterPro" id="IPR000923">
    <property type="entry name" value="BlueCu_1"/>
</dbReference>
<dbReference type="PROSITE" id="PS00196">
    <property type="entry name" value="COPPER_BLUE"/>
    <property type="match status" value="1"/>
</dbReference>
<dbReference type="GO" id="GO:0016020">
    <property type="term" value="C:membrane"/>
    <property type="evidence" value="ECO:0007669"/>
    <property type="project" value="UniProtKB-SubCell"/>
</dbReference>
<dbReference type="InterPro" id="IPR002386">
    <property type="entry name" value="Amicyanin/Pseudoazurin"/>
</dbReference>
<evidence type="ECO:0000256" key="5">
    <source>
        <dbReference type="ARBA" id="ARBA00022764"/>
    </source>
</evidence>
<evidence type="ECO:0000256" key="7">
    <source>
        <dbReference type="ARBA" id="ARBA00023008"/>
    </source>
</evidence>
<feature type="binding site" evidence="9">
    <location>
        <position position="124"/>
    </location>
    <ligand>
        <name>Cu cation</name>
        <dbReference type="ChEBI" id="CHEBI:23378"/>
    </ligand>
</feature>
<dbReference type="InterPro" id="IPR017533">
    <property type="entry name" value="Halocyanin"/>
</dbReference>
<dbReference type="SUPFAM" id="SSF49503">
    <property type="entry name" value="Cupredoxins"/>
    <property type="match status" value="1"/>
</dbReference>
<dbReference type="GO" id="GO:0046872">
    <property type="term" value="F:metal ion binding"/>
    <property type="evidence" value="ECO:0007669"/>
    <property type="project" value="UniProtKB-KW"/>
</dbReference>
<keyword evidence="8" id="KW-0472">Membrane</keyword>
<keyword evidence="3" id="KW-0813">Transport</keyword>
<keyword evidence="6" id="KW-0249">Electron transport</keyword>
<dbReference type="GO" id="GO:0042597">
    <property type="term" value="C:periplasmic space"/>
    <property type="evidence" value="ECO:0007669"/>
    <property type="project" value="UniProtKB-SubCell"/>
</dbReference>
<evidence type="ECO:0000256" key="2">
    <source>
        <dbReference type="ARBA" id="ARBA00004418"/>
    </source>
</evidence>
<accession>A0ABD5Z2J8</accession>
<dbReference type="RefSeq" id="WP_279530080.1">
    <property type="nucleotide sequence ID" value="NZ_CP122312.1"/>
</dbReference>